<dbReference type="AlphaFoldDB" id="A0A3A8PM36"/>
<gene>
    <name evidence="1" type="ORF">D7V93_18425</name>
</gene>
<proteinExistence type="predicted"/>
<protein>
    <submittedName>
        <fullName evidence="1">Uncharacterized protein</fullName>
    </submittedName>
</protein>
<dbReference type="Proteomes" id="UP000272888">
    <property type="component" value="Unassembled WGS sequence"/>
</dbReference>
<name>A0A3A8PM36_9BACT</name>
<organism evidence="1 2">
    <name type="scientific">Corallococcus llansteffanensis</name>
    <dbReference type="NCBI Taxonomy" id="2316731"/>
    <lineage>
        <taxon>Bacteria</taxon>
        <taxon>Pseudomonadati</taxon>
        <taxon>Myxococcota</taxon>
        <taxon>Myxococcia</taxon>
        <taxon>Myxococcales</taxon>
        <taxon>Cystobacterineae</taxon>
        <taxon>Myxococcaceae</taxon>
        <taxon>Corallococcus</taxon>
    </lineage>
</organism>
<keyword evidence="2" id="KW-1185">Reference proteome</keyword>
<comment type="caution">
    <text evidence="1">The sequence shown here is derived from an EMBL/GenBank/DDBJ whole genome shotgun (WGS) entry which is preliminary data.</text>
</comment>
<evidence type="ECO:0000313" key="1">
    <source>
        <dbReference type="EMBL" id="RKH57447.1"/>
    </source>
</evidence>
<reference evidence="2" key="1">
    <citation type="submission" date="2018-09" db="EMBL/GenBank/DDBJ databases">
        <authorList>
            <person name="Livingstone P.G."/>
            <person name="Whitworth D.E."/>
        </authorList>
    </citation>
    <scope>NUCLEOTIDE SEQUENCE [LARGE SCALE GENOMIC DNA]</scope>
    <source>
        <strain evidence="2">CA051B</strain>
    </source>
</reference>
<sequence length="79" mass="8508">MVTTLRRVFDEPGFAMTNSLHECALASLGLALLGDRQSLQRIRGVIPINLNREAKPLALAILDAGEQEDPPPGSSLPED</sequence>
<accession>A0A3A8PM36</accession>
<evidence type="ECO:0000313" key="2">
    <source>
        <dbReference type="Proteomes" id="UP000272888"/>
    </source>
</evidence>
<dbReference type="EMBL" id="RAWB01000180">
    <property type="protein sequence ID" value="RKH57447.1"/>
    <property type="molecule type" value="Genomic_DNA"/>
</dbReference>